<organism evidence="1 2">
    <name type="scientific">Ambrosiozyma monospora</name>
    <name type="common">Yeast</name>
    <name type="synonym">Endomycopsis monosporus</name>
    <dbReference type="NCBI Taxonomy" id="43982"/>
    <lineage>
        <taxon>Eukaryota</taxon>
        <taxon>Fungi</taxon>
        <taxon>Dikarya</taxon>
        <taxon>Ascomycota</taxon>
        <taxon>Saccharomycotina</taxon>
        <taxon>Pichiomycetes</taxon>
        <taxon>Pichiales</taxon>
        <taxon>Pichiaceae</taxon>
        <taxon>Ambrosiozyma</taxon>
    </lineage>
</organism>
<comment type="caution">
    <text evidence="1">The sequence shown here is derived from an EMBL/GenBank/DDBJ whole genome shotgun (WGS) entry which is preliminary data.</text>
</comment>
<proteinExistence type="predicted"/>
<dbReference type="Proteomes" id="UP001165064">
    <property type="component" value="Unassembled WGS sequence"/>
</dbReference>
<protein>
    <submittedName>
        <fullName evidence="1">Unnamed protein product</fullName>
    </submittedName>
</protein>
<evidence type="ECO:0000313" key="1">
    <source>
        <dbReference type="EMBL" id="GME89112.1"/>
    </source>
</evidence>
<name>A0ACB5TIY0_AMBMO</name>
<keyword evidence="2" id="KW-1185">Reference proteome</keyword>
<gene>
    <name evidence="1" type="ORF">Amon02_000844100</name>
</gene>
<evidence type="ECO:0000313" key="2">
    <source>
        <dbReference type="Proteomes" id="UP001165064"/>
    </source>
</evidence>
<sequence>MQSSIEHLPSCVTNLKLTMVPHFQETKRQLSFRNLTRLEDLEMDSCGLDQSISLLPLQKIHVPGYSISQPLPNSFKSLMIYSGWKKSMGVSSLLQKFIAPLDNLSKLTIFIDKNDIKDVNDGVDDDDVFGQCIRSSNICNSLESLHIEFGNVANMSTFWKNFILPLQNLIQLTLCLDANAKLIVEKWPPRLNYLCVNFDDRDPIYPLVSYSGEECSRLELGGLSKSKLRFIKFSGCGNMSFYDRDQSIVLSYDEEDFVEYMGSIQEYNHEDDTKNPPISMHIRNIGKGLIEGDWKLYRYEFNNGNLPTFTV</sequence>
<accession>A0ACB5TIY0</accession>
<dbReference type="EMBL" id="BSXS01007517">
    <property type="protein sequence ID" value="GME89112.1"/>
    <property type="molecule type" value="Genomic_DNA"/>
</dbReference>
<reference evidence="1" key="1">
    <citation type="submission" date="2023-04" db="EMBL/GenBank/DDBJ databases">
        <title>Ambrosiozyma monospora NBRC 10751.</title>
        <authorList>
            <person name="Ichikawa N."/>
            <person name="Sato H."/>
            <person name="Tonouchi N."/>
        </authorList>
    </citation>
    <scope>NUCLEOTIDE SEQUENCE</scope>
    <source>
        <strain evidence="1">NBRC 10751</strain>
    </source>
</reference>